<dbReference type="Proteomes" id="UP000238430">
    <property type="component" value="Unassembled WGS sequence"/>
</dbReference>
<dbReference type="InterPro" id="IPR001466">
    <property type="entry name" value="Beta-lactam-related"/>
</dbReference>
<name>A0A2T1NG91_9FLAO</name>
<keyword evidence="1" id="KW-0732">Signal</keyword>
<dbReference type="Gene3D" id="3.40.710.10">
    <property type="entry name" value="DD-peptidase/beta-lactamase superfamily"/>
    <property type="match status" value="1"/>
</dbReference>
<sequence length="548" mass="63189">MIKKLTAFTFLTLLSTFGFCQNLDAEVDKIYQVEDNTPGFSIIVSKGEEILVEKQYGISNLDYDIPITNKTVFDIGSIAKQFTAYAILLLEEQGKLSIKEPAYKYINNLPQYQKGNPTIEQLLNQTSGIKEVDGIAGIADLTKNDLLTQSQMMNFITKMTSLNFKPGEYFQYTNSNYILLADIVTKVSGKSFANFMQEDVFEPFGMENTIKKSSTYTIIKNRAIGYVKDEDNFYKSHLHAFVYDGDGQVLTTPKDMFKWHIGLQKIKNQHSELYKKMHTKAKLNNGNTIDYGLGVEFETYNNYQAFGFDGMILGGFVSKYLYFPELDMMFFTTQNTFDSDFEDQFFKLVDLYIPKNNFNNETKNSGKVKKVKLSKKELKLYEGSYLFAGSDVETIKTNTIQLKNDELTVLTTDGVEITRLKSMGNNQFMFNDKLVVFDLESNKKSYKYYDSENQLPWLFKEYNPTTYNEKELKEFEGQYFNADFQISKKIKLIDGKLFVFSRNGAWKNEIIPLEKDAFDYSSDLITFLRDNNNSIVGLKIIDVLFKKI</sequence>
<dbReference type="PANTHER" id="PTHR46825">
    <property type="entry name" value="D-ALANYL-D-ALANINE-CARBOXYPEPTIDASE/ENDOPEPTIDASE AMPH"/>
    <property type="match status" value="1"/>
</dbReference>
<evidence type="ECO:0000313" key="4">
    <source>
        <dbReference type="Proteomes" id="UP000238430"/>
    </source>
</evidence>
<feature type="domain" description="Beta-lactamase-related" evidence="2">
    <location>
        <begin position="34"/>
        <end position="341"/>
    </location>
</feature>
<keyword evidence="4" id="KW-1185">Reference proteome</keyword>
<proteinExistence type="predicted"/>
<dbReference type="RefSeq" id="WP_106677539.1">
    <property type="nucleotide sequence ID" value="NZ_JACHWV010000001.1"/>
</dbReference>
<organism evidence="3 4">
    <name type="scientific">Mesoflavibacter zeaxanthinifaciens subsp. sabulilitoris</name>
    <dbReference type="NCBI Taxonomy" id="1520893"/>
    <lineage>
        <taxon>Bacteria</taxon>
        <taxon>Pseudomonadati</taxon>
        <taxon>Bacteroidota</taxon>
        <taxon>Flavobacteriia</taxon>
        <taxon>Flavobacteriales</taxon>
        <taxon>Flavobacteriaceae</taxon>
        <taxon>Mesoflavibacter</taxon>
    </lineage>
</organism>
<protein>
    <recommendedName>
        <fullName evidence="2">Beta-lactamase-related domain-containing protein</fullName>
    </recommendedName>
</protein>
<evidence type="ECO:0000256" key="1">
    <source>
        <dbReference type="SAM" id="SignalP"/>
    </source>
</evidence>
<gene>
    <name evidence="3" type="ORF">C7H61_04690</name>
</gene>
<dbReference type="Pfam" id="PF00144">
    <property type="entry name" value="Beta-lactamase"/>
    <property type="match status" value="1"/>
</dbReference>
<accession>A0A2T1NG91</accession>
<evidence type="ECO:0000259" key="2">
    <source>
        <dbReference type="Pfam" id="PF00144"/>
    </source>
</evidence>
<dbReference type="AlphaFoldDB" id="A0A2T1NG91"/>
<dbReference type="OrthoDB" id="9793489at2"/>
<dbReference type="SUPFAM" id="SSF56601">
    <property type="entry name" value="beta-lactamase/transpeptidase-like"/>
    <property type="match status" value="1"/>
</dbReference>
<feature type="chain" id="PRO_5015479384" description="Beta-lactamase-related domain-containing protein" evidence="1">
    <location>
        <begin position="21"/>
        <end position="548"/>
    </location>
</feature>
<reference evidence="3 4" key="1">
    <citation type="submission" date="2018-03" db="EMBL/GenBank/DDBJ databases">
        <title>Mesoflavibacter sp. HG37 and Mesoflavibacter sp. HG96 sp.nov., two marine bacteria isolated from seawater of Western Pacific Ocean.</title>
        <authorList>
            <person name="Cheng H."/>
            <person name="Wu Y.-H."/>
            <person name="Guo L.-L."/>
            <person name="Xu X.-W."/>
        </authorList>
    </citation>
    <scope>NUCLEOTIDE SEQUENCE [LARGE SCALE GENOMIC DNA]</scope>
    <source>
        <strain evidence="3 4">KCTC 42117</strain>
    </source>
</reference>
<evidence type="ECO:0000313" key="3">
    <source>
        <dbReference type="EMBL" id="PSG91878.1"/>
    </source>
</evidence>
<feature type="signal peptide" evidence="1">
    <location>
        <begin position="1"/>
        <end position="20"/>
    </location>
</feature>
<dbReference type="EMBL" id="PXOT01000020">
    <property type="protein sequence ID" value="PSG91878.1"/>
    <property type="molecule type" value="Genomic_DNA"/>
</dbReference>
<dbReference type="InterPro" id="IPR050491">
    <property type="entry name" value="AmpC-like"/>
</dbReference>
<comment type="caution">
    <text evidence="3">The sequence shown here is derived from an EMBL/GenBank/DDBJ whole genome shotgun (WGS) entry which is preliminary data.</text>
</comment>
<dbReference type="InterPro" id="IPR012338">
    <property type="entry name" value="Beta-lactam/transpept-like"/>
</dbReference>
<dbReference type="PANTHER" id="PTHR46825:SF9">
    <property type="entry name" value="BETA-LACTAMASE-RELATED DOMAIN-CONTAINING PROTEIN"/>
    <property type="match status" value="1"/>
</dbReference>